<dbReference type="AlphaFoldDB" id="A0A0B7B120"/>
<feature type="signal peptide" evidence="3">
    <location>
        <begin position="1"/>
        <end position="23"/>
    </location>
</feature>
<dbReference type="InterPro" id="IPR035914">
    <property type="entry name" value="Sperma_CUB_dom_sf"/>
</dbReference>
<feature type="transmembrane region" description="Helical" evidence="2">
    <location>
        <begin position="178"/>
        <end position="200"/>
    </location>
</feature>
<evidence type="ECO:0008006" key="5">
    <source>
        <dbReference type="Google" id="ProtNLM"/>
    </source>
</evidence>
<feature type="compositionally biased region" description="Acidic residues" evidence="1">
    <location>
        <begin position="155"/>
        <end position="164"/>
    </location>
</feature>
<evidence type="ECO:0000256" key="2">
    <source>
        <dbReference type="SAM" id="Phobius"/>
    </source>
</evidence>
<keyword evidence="3" id="KW-0732">Signal</keyword>
<dbReference type="SUPFAM" id="SSF49854">
    <property type="entry name" value="Spermadhesin, CUB domain"/>
    <property type="match status" value="1"/>
</dbReference>
<proteinExistence type="predicted"/>
<evidence type="ECO:0000256" key="3">
    <source>
        <dbReference type="SAM" id="SignalP"/>
    </source>
</evidence>
<keyword evidence="2" id="KW-0812">Transmembrane</keyword>
<keyword evidence="2" id="KW-1133">Transmembrane helix</keyword>
<organism evidence="4">
    <name type="scientific">Arion vulgaris</name>
    <dbReference type="NCBI Taxonomy" id="1028688"/>
    <lineage>
        <taxon>Eukaryota</taxon>
        <taxon>Metazoa</taxon>
        <taxon>Spiralia</taxon>
        <taxon>Lophotrochozoa</taxon>
        <taxon>Mollusca</taxon>
        <taxon>Gastropoda</taxon>
        <taxon>Heterobranchia</taxon>
        <taxon>Euthyneura</taxon>
        <taxon>Panpulmonata</taxon>
        <taxon>Eupulmonata</taxon>
        <taxon>Stylommatophora</taxon>
        <taxon>Helicina</taxon>
        <taxon>Arionoidea</taxon>
        <taxon>Arionidae</taxon>
        <taxon>Arion</taxon>
    </lineage>
</organism>
<evidence type="ECO:0000256" key="1">
    <source>
        <dbReference type="SAM" id="MobiDB-lite"/>
    </source>
</evidence>
<sequence>MMTKFDLLLIVLVVFLSRYETMADEDDDDCKRIKSLIANSETSQLTYSTNSINYSREYCVYWKVAAPRYEVIEVTVPVVNSLPNANCEGNYLRLLDDDSDLTADYRRKSQSSKFITKGSKLMIYFRPGYCLTDFTLTYKSLPRLVLTGKDSYHNDDDDDDSDDDDNRHDKGKGNNTGAIVGAVIGSILALLLIALMFFLIQIYVKRTRARNTVSREDNVTVHFWSKPSGYTPAVETTATSLRGFEPQSGMTHKKPYSVNMEDAGVYTENRATTSAIYATSPPAPPPYFGPITNSRTELFHHNDELPPAYADAVQSK</sequence>
<evidence type="ECO:0000313" key="4">
    <source>
        <dbReference type="EMBL" id="CEK86733.1"/>
    </source>
</evidence>
<reference evidence="4" key="1">
    <citation type="submission" date="2014-12" db="EMBL/GenBank/DDBJ databases">
        <title>Insight into the proteome of Arion vulgaris.</title>
        <authorList>
            <person name="Aradska J."/>
            <person name="Bulat T."/>
            <person name="Smidak R."/>
            <person name="Sarate P."/>
            <person name="Gangsoo J."/>
            <person name="Sialana F."/>
            <person name="Bilban M."/>
            <person name="Lubec G."/>
        </authorList>
    </citation>
    <scope>NUCLEOTIDE SEQUENCE</scope>
    <source>
        <tissue evidence="4">Skin</tissue>
    </source>
</reference>
<feature type="chain" id="PRO_5002111932" description="CUB domain-containing protein" evidence="3">
    <location>
        <begin position="24"/>
        <end position="316"/>
    </location>
</feature>
<protein>
    <recommendedName>
        <fullName evidence="5">CUB domain-containing protein</fullName>
    </recommendedName>
</protein>
<gene>
    <name evidence="4" type="primary">ORF155422</name>
</gene>
<feature type="region of interest" description="Disordered" evidence="1">
    <location>
        <begin position="152"/>
        <end position="174"/>
    </location>
</feature>
<name>A0A0B7B120_9EUPU</name>
<accession>A0A0B7B120</accession>
<dbReference type="Gene3D" id="2.60.120.290">
    <property type="entry name" value="Spermadhesin, CUB domain"/>
    <property type="match status" value="1"/>
</dbReference>
<dbReference type="EMBL" id="HACG01039868">
    <property type="protein sequence ID" value="CEK86733.1"/>
    <property type="molecule type" value="Transcribed_RNA"/>
</dbReference>
<keyword evidence="2" id="KW-0472">Membrane</keyword>